<proteinExistence type="predicted"/>
<dbReference type="AlphaFoldDB" id="A0A4W5LA19"/>
<reference evidence="2" key="2">
    <citation type="submission" date="2025-08" db="UniProtKB">
        <authorList>
            <consortium name="Ensembl"/>
        </authorList>
    </citation>
    <scope>IDENTIFICATION</scope>
</reference>
<accession>A0A4W5LA19</accession>
<reference evidence="2" key="3">
    <citation type="submission" date="2025-09" db="UniProtKB">
        <authorList>
            <consortium name="Ensembl"/>
        </authorList>
    </citation>
    <scope>IDENTIFICATION</scope>
</reference>
<evidence type="ECO:0000256" key="1">
    <source>
        <dbReference type="SAM" id="MobiDB-lite"/>
    </source>
</evidence>
<feature type="region of interest" description="Disordered" evidence="1">
    <location>
        <begin position="23"/>
        <end position="51"/>
    </location>
</feature>
<name>A0A4W5LA19_9TELE</name>
<protein>
    <submittedName>
        <fullName evidence="2">Uncharacterized protein</fullName>
    </submittedName>
</protein>
<keyword evidence="3" id="KW-1185">Reference proteome</keyword>
<sequence length="93" mass="10883">MYSQVHTRLQSLSLTLTHTHTHTHKQFFPHQEETEDDSDLSDYGDETGGKKDALAEPCFMLIGEIFELRWMFKWVRKTLIALVQVTFGRTINK</sequence>
<dbReference type="Proteomes" id="UP000314982">
    <property type="component" value="Unassembled WGS sequence"/>
</dbReference>
<dbReference type="STRING" id="62062.ENSHHUP00000022644"/>
<evidence type="ECO:0000313" key="2">
    <source>
        <dbReference type="Ensembl" id="ENSHHUP00000022644.1"/>
    </source>
</evidence>
<feature type="compositionally biased region" description="Acidic residues" evidence="1">
    <location>
        <begin position="33"/>
        <end position="45"/>
    </location>
</feature>
<dbReference type="GeneTree" id="ENSGT00970000198125"/>
<dbReference type="Ensembl" id="ENSHHUT00000023502.1">
    <property type="protein sequence ID" value="ENSHHUP00000022644.1"/>
    <property type="gene ID" value="ENSHHUG00000014195.1"/>
</dbReference>
<evidence type="ECO:0000313" key="3">
    <source>
        <dbReference type="Proteomes" id="UP000314982"/>
    </source>
</evidence>
<organism evidence="2 3">
    <name type="scientific">Hucho hucho</name>
    <name type="common">huchen</name>
    <dbReference type="NCBI Taxonomy" id="62062"/>
    <lineage>
        <taxon>Eukaryota</taxon>
        <taxon>Metazoa</taxon>
        <taxon>Chordata</taxon>
        <taxon>Craniata</taxon>
        <taxon>Vertebrata</taxon>
        <taxon>Euteleostomi</taxon>
        <taxon>Actinopterygii</taxon>
        <taxon>Neopterygii</taxon>
        <taxon>Teleostei</taxon>
        <taxon>Protacanthopterygii</taxon>
        <taxon>Salmoniformes</taxon>
        <taxon>Salmonidae</taxon>
        <taxon>Salmoninae</taxon>
        <taxon>Hucho</taxon>
    </lineage>
</organism>
<reference evidence="3" key="1">
    <citation type="submission" date="2018-06" db="EMBL/GenBank/DDBJ databases">
        <title>Genome assembly of Danube salmon.</title>
        <authorList>
            <person name="Macqueen D.J."/>
            <person name="Gundappa M.K."/>
        </authorList>
    </citation>
    <scope>NUCLEOTIDE SEQUENCE [LARGE SCALE GENOMIC DNA]</scope>
</reference>